<accession>A0A286GPB3</accession>
<dbReference type="EMBL" id="OCNJ01000006">
    <property type="protein sequence ID" value="SOD96804.1"/>
    <property type="molecule type" value="Genomic_DNA"/>
</dbReference>
<keyword evidence="6" id="KW-1185">Reference proteome</keyword>
<evidence type="ECO:0000313" key="5">
    <source>
        <dbReference type="EMBL" id="SOD96804.1"/>
    </source>
</evidence>
<dbReference type="Gene3D" id="3.40.50.450">
    <property type="match status" value="1"/>
</dbReference>
<sequence>MSREGRSRFPSAAEDKRQHEESVARDQTPQTLSPSYQLAFTDLDFLTKRDMRPIRLQLELLKPELLLQEENITSTIVVFGSARIPEPAVARQRLDAAEAAAADRPDDAAAQQALTIARNILDTSRYYDVAREFARLVSRHGQTEGNRRYVVVTGGGPGIMEAANRGADDVGAESIGLSIVLPHEQAPNLYITPKLSFNFHYFAVRKMHFLIRAEALTCFPGGFGTFDELFEALTLIQNRKIEPMPVLLFGESWWRKVVNLDALVEAGTISPHDLDIIRFVETAEEGWQAILDFYRDRPPHNRWAEAPGEEQG</sequence>
<proteinExistence type="predicted"/>
<dbReference type="PANTHER" id="PTHR43393">
    <property type="entry name" value="CYTOKININ RIBOSIDE 5'-MONOPHOSPHATE PHOSPHORIBOHYDROLASE"/>
    <property type="match status" value="1"/>
</dbReference>
<dbReference type="Pfam" id="PF03641">
    <property type="entry name" value="Lysine_decarbox"/>
    <property type="match status" value="1"/>
</dbReference>
<evidence type="ECO:0000256" key="3">
    <source>
        <dbReference type="ARBA" id="ARBA00031983"/>
    </source>
</evidence>
<dbReference type="EC" id="3.2.2.4" evidence="2"/>
<dbReference type="RefSeq" id="WP_097279877.1">
    <property type="nucleotide sequence ID" value="NZ_OCNJ01000006.1"/>
</dbReference>
<gene>
    <name evidence="5" type="ORF">SAMN05421508_106102</name>
</gene>
<comment type="catalytic activity">
    <reaction evidence="1">
        <text>AMP + H2O = D-ribose 5-phosphate + adenine</text>
        <dbReference type="Rhea" id="RHEA:20129"/>
        <dbReference type="ChEBI" id="CHEBI:15377"/>
        <dbReference type="ChEBI" id="CHEBI:16708"/>
        <dbReference type="ChEBI" id="CHEBI:78346"/>
        <dbReference type="ChEBI" id="CHEBI:456215"/>
        <dbReference type="EC" id="3.2.2.4"/>
    </reaction>
</comment>
<dbReference type="AlphaFoldDB" id="A0A286GPB3"/>
<dbReference type="OrthoDB" id="9801098at2"/>
<dbReference type="InterPro" id="IPR052341">
    <property type="entry name" value="LOG_family_nucleotidases"/>
</dbReference>
<feature type="region of interest" description="Disordered" evidence="4">
    <location>
        <begin position="1"/>
        <end position="31"/>
    </location>
</feature>
<evidence type="ECO:0000256" key="2">
    <source>
        <dbReference type="ARBA" id="ARBA00011985"/>
    </source>
</evidence>
<dbReference type="GO" id="GO:0005829">
    <property type="term" value="C:cytosol"/>
    <property type="evidence" value="ECO:0007669"/>
    <property type="project" value="TreeGrafter"/>
</dbReference>
<evidence type="ECO:0000256" key="4">
    <source>
        <dbReference type="SAM" id="MobiDB-lite"/>
    </source>
</evidence>
<evidence type="ECO:0000256" key="1">
    <source>
        <dbReference type="ARBA" id="ARBA00000274"/>
    </source>
</evidence>
<organism evidence="5 6">
    <name type="scientific">Caenispirillum bisanense</name>
    <dbReference type="NCBI Taxonomy" id="414052"/>
    <lineage>
        <taxon>Bacteria</taxon>
        <taxon>Pseudomonadati</taxon>
        <taxon>Pseudomonadota</taxon>
        <taxon>Alphaproteobacteria</taxon>
        <taxon>Rhodospirillales</taxon>
        <taxon>Novispirillaceae</taxon>
        <taxon>Caenispirillum</taxon>
    </lineage>
</organism>
<dbReference type="GO" id="GO:0008714">
    <property type="term" value="F:AMP nucleosidase activity"/>
    <property type="evidence" value="ECO:0007669"/>
    <property type="project" value="UniProtKB-EC"/>
</dbReference>
<protein>
    <recommendedName>
        <fullName evidence="3">AMP nucleosidase</fullName>
        <ecNumber evidence="2">3.2.2.4</ecNumber>
    </recommendedName>
    <alternativeName>
        <fullName evidence="3">AMP nucleosidase</fullName>
    </alternativeName>
</protein>
<dbReference type="PANTHER" id="PTHR43393:SF3">
    <property type="entry name" value="LYSINE DECARBOXYLASE-LIKE PROTEIN"/>
    <property type="match status" value="1"/>
</dbReference>
<reference evidence="5 6" key="1">
    <citation type="submission" date="2017-09" db="EMBL/GenBank/DDBJ databases">
        <authorList>
            <person name="Ehlers B."/>
            <person name="Leendertz F.H."/>
        </authorList>
    </citation>
    <scope>NUCLEOTIDE SEQUENCE [LARGE SCALE GENOMIC DNA]</scope>
    <source>
        <strain evidence="5 6">USBA 140</strain>
    </source>
</reference>
<dbReference type="SUPFAM" id="SSF102405">
    <property type="entry name" value="MCP/YpsA-like"/>
    <property type="match status" value="1"/>
</dbReference>
<name>A0A286GPB3_9PROT</name>
<feature type="compositionally biased region" description="Basic and acidic residues" evidence="4">
    <location>
        <begin position="1"/>
        <end position="24"/>
    </location>
</feature>
<evidence type="ECO:0000313" key="6">
    <source>
        <dbReference type="Proteomes" id="UP000219621"/>
    </source>
</evidence>
<dbReference type="InterPro" id="IPR031100">
    <property type="entry name" value="LOG_fam"/>
</dbReference>
<dbReference type="Proteomes" id="UP000219621">
    <property type="component" value="Unassembled WGS sequence"/>
</dbReference>